<protein>
    <submittedName>
        <fullName evidence="1">Uncharacterized protein</fullName>
    </submittedName>
</protein>
<name>T0JWK9_COLGC</name>
<gene>
    <name evidence="1" type="ORF">CGLO_17528</name>
</gene>
<accession>T0JWK9</accession>
<reference evidence="2" key="1">
    <citation type="journal article" date="2013" name="Mol. Plant Microbe Interact.">
        <title>Global aspects of pacC regulation of pathogenicity genes in Colletotrichum gloeosporioides as revealed by transcriptome analysis.</title>
        <authorList>
            <person name="Alkan N."/>
            <person name="Meng X."/>
            <person name="Friedlander G."/>
            <person name="Reuveni E."/>
            <person name="Sukno S."/>
            <person name="Sherman A."/>
            <person name="Thon M."/>
            <person name="Fluhr R."/>
            <person name="Prusky D."/>
        </authorList>
    </citation>
    <scope>NUCLEOTIDE SEQUENCE [LARGE SCALE GENOMIC DNA]</scope>
    <source>
        <strain evidence="2">Cg-14</strain>
    </source>
</reference>
<dbReference type="AlphaFoldDB" id="T0JWK9"/>
<comment type="caution">
    <text evidence="1">The sequence shown here is derived from an EMBL/GenBank/DDBJ whole genome shotgun (WGS) entry which is preliminary data.</text>
</comment>
<proteinExistence type="predicted"/>
<sequence>MVSLRVGLVLELHIPSHDYSNQPTSSDLHRSNDTSVQHSFPFFSWTKRNLVSHSIAHFSVLHRFMFAPGESAPTAWIPASAISQSIKLSLRV</sequence>
<evidence type="ECO:0000313" key="1">
    <source>
        <dbReference type="EMBL" id="EQB43779.1"/>
    </source>
</evidence>
<dbReference type="HOGENOM" id="CLU_2413127_0_0_1"/>
<dbReference type="EMBL" id="AMYD01004170">
    <property type="protein sequence ID" value="EQB43779.1"/>
    <property type="molecule type" value="Genomic_DNA"/>
</dbReference>
<evidence type="ECO:0000313" key="2">
    <source>
        <dbReference type="Proteomes" id="UP000015530"/>
    </source>
</evidence>
<dbReference type="Proteomes" id="UP000015530">
    <property type="component" value="Unassembled WGS sequence"/>
</dbReference>
<organism evidence="1 2">
    <name type="scientific">Colletotrichum gloeosporioides (strain Cg-14)</name>
    <name type="common">Anthracnose fungus</name>
    <name type="synonym">Glomerella cingulata</name>
    <dbReference type="NCBI Taxonomy" id="1237896"/>
    <lineage>
        <taxon>Eukaryota</taxon>
        <taxon>Fungi</taxon>
        <taxon>Dikarya</taxon>
        <taxon>Ascomycota</taxon>
        <taxon>Pezizomycotina</taxon>
        <taxon>Sordariomycetes</taxon>
        <taxon>Hypocreomycetidae</taxon>
        <taxon>Glomerellales</taxon>
        <taxon>Glomerellaceae</taxon>
        <taxon>Colletotrichum</taxon>
        <taxon>Colletotrichum gloeosporioides species complex</taxon>
    </lineage>
</organism>